<proteinExistence type="predicted"/>
<dbReference type="RefSeq" id="XP_016761209.1">
    <property type="nucleotide sequence ID" value="XM_016901232.1"/>
</dbReference>
<evidence type="ECO:0000256" key="1">
    <source>
        <dbReference type="SAM" id="MobiDB-lite"/>
    </source>
</evidence>
<feature type="region of interest" description="Disordered" evidence="1">
    <location>
        <begin position="1"/>
        <end position="47"/>
    </location>
</feature>
<dbReference type="eggNOG" id="ENOG502TEU0">
    <property type="taxonomic scope" value="Eukaryota"/>
</dbReference>
<feature type="compositionally biased region" description="Low complexity" evidence="1">
    <location>
        <begin position="36"/>
        <end position="47"/>
    </location>
</feature>
<feature type="transmembrane region" description="Helical" evidence="2">
    <location>
        <begin position="127"/>
        <end position="147"/>
    </location>
</feature>
<dbReference type="OrthoDB" id="3634874at2759"/>
<evidence type="ECO:0000313" key="4">
    <source>
        <dbReference type="Proteomes" id="UP000016931"/>
    </source>
</evidence>
<feature type="region of interest" description="Disordered" evidence="1">
    <location>
        <begin position="172"/>
        <end position="209"/>
    </location>
</feature>
<dbReference type="OMA" id="IHYRNMI"/>
<name>M3CGY6_SPHMS</name>
<gene>
    <name evidence="3" type="ORF">SEPMUDRAFT_116152</name>
</gene>
<protein>
    <submittedName>
        <fullName evidence="3">Uncharacterized protein</fullName>
    </submittedName>
</protein>
<feature type="compositionally biased region" description="Basic and acidic residues" evidence="1">
    <location>
        <begin position="180"/>
        <end position="189"/>
    </location>
</feature>
<dbReference type="GeneID" id="27898369"/>
<keyword evidence="2" id="KW-0472">Membrane</keyword>
<keyword evidence="2" id="KW-1133">Transmembrane helix</keyword>
<dbReference type="EMBL" id="KB456263">
    <property type="protein sequence ID" value="EMF13088.1"/>
    <property type="molecule type" value="Genomic_DNA"/>
</dbReference>
<evidence type="ECO:0000256" key="2">
    <source>
        <dbReference type="SAM" id="Phobius"/>
    </source>
</evidence>
<dbReference type="HOGENOM" id="CLU_1316133_0_0_1"/>
<dbReference type="Proteomes" id="UP000016931">
    <property type="component" value="Unassembled WGS sequence"/>
</dbReference>
<reference evidence="3 4" key="1">
    <citation type="journal article" date="2012" name="PLoS Pathog.">
        <title>Diverse lifestyles and strategies of plant pathogenesis encoded in the genomes of eighteen Dothideomycetes fungi.</title>
        <authorList>
            <person name="Ohm R.A."/>
            <person name="Feau N."/>
            <person name="Henrissat B."/>
            <person name="Schoch C.L."/>
            <person name="Horwitz B.A."/>
            <person name="Barry K.W."/>
            <person name="Condon B.J."/>
            <person name="Copeland A.C."/>
            <person name="Dhillon B."/>
            <person name="Glaser F."/>
            <person name="Hesse C.N."/>
            <person name="Kosti I."/>
            <person name="LaButti K."/>
            <person name="Lindquist E.A."/>
            <person name="Lucas S."/>
            <person name="Salamov A.A."/>
            <person name="Bradshaw R.E."/>
            <person name="Ciuffetti L."/>
            <person name="Hamelin R.C."/>
            <person name="Kema G.H.J."/>
            <person name="Lawrence C."/>
            <person name="Scott J.A."/>
            <person name="Spatafora J.W."/>
            <person name="Turgeon B.G."/>
            <person name="de Wit P.J.G.M."/>
            <person name="Zhong S."/>
            <person name="Goodwin S.B."/>
            <person name="Grigoriev I.V."/>
        </authorList>
    </citation>
    <scope>NUCLEOTIDE SEQUENCE [LARGE SCALE GENOMIC DNA]</scope>
    <source>
        <strain evidence="3 4">SO2202</strain>
    </source>
</reference>
<keyword evidence="2" id="KW-0812">Transmembrane</keyword>
<dbReference type="AlphaFoldDB" id="M3CGY6"/>
<organism evidence="3 4">
    <name type="scientific">Sphaerulina musiva (strain SO2202)</name>
    <name type="common">Poplar stem canker fungus</name>
    <name type="synonym">Septoria musiva</name>
    <dbReference type="NCBI Taxonomy" id="692275"/>
    <lineage>
        <taxon>Eukaryota</taxon>
        <taxon>Fungi</taxon>
        <taxon>Dikarya</taxon>
        <taxon>Ascomycota</taxon>
        <taxon>Pezizomycotina</taxon>
        <taxon>Dothideomycetes</taxon>
        <taxon>Dothideomycetidae</taxon>
        <taxon>Mycosphaerellales</taxon>
        <taxon>Mycosphaerellaceae</taxon>
        <taxon>Sphaerulina</taxon>
    </lineage>
</organism>
<accession>M3CGY6</accession>
<keyword evidence="4" id="KW-1185">Reference proteome</keyword>
<evidence type="ECO:0000313" key="3">
    <source>
        <dbReference type="EMBL" id="EMF13088.1"/>
    </source>
</evidence>
<sequence>MSEIIYKTLRTVDATTSKPQPSATRESMEEEEEEPTASTTSSTNNKKTATPILTSTILLKSSSTPTIDSLVPTTMATLASSSSSSTWNYPYPSSTAAAKANNINSTTSSNSDPEKVKAKLHTYKIHYRNMIIALTCFALLLVGFAAFKAWRWKKNRSSAILGGAARGARKWYKSSSSHKNRSEDIEISRPQRPATGWSPLRGPGGVHMI</sequence>